<name>A0A0A7V4U7_GVAO</name>
<dbReference type="EMBL" id="KM226332">
    <property type="protein sequence ID" value="AJA91665.1"/>
    <property type="molecule type" value="Genomic_DNA"/>
</dbReference>
<reference evidence="1" key="1">
    <citation type="journal article" date="2015" name="J. Gen. Virol.">
        <title>Isolation of an Adoxophyes orana granulovirus (AdorGV) occlusion body morphology mutant: biological activity, genome sequence and relationship to other isolates of AdorGV.</title>
        <authorList>
            <person name="Nakai M."/>
            <person name="Harrison R.L."/>
            <person name="Uchida H."/>
            <person name="Ukuda R."/>
            <person name="Hikihara S."/>
            <person name="Ishii K."/>
            <person name="Kunimi Y."/>
        </authorList>
    </citation>
    <scope>NUCLEOTIDE SEQUENCE</scope>
    <source>
        <strain evidence="1">Miyazaki</strain>
    </source>
</reference>
<protein>
    <submittedName>
        <fullName evidence="1">ADOR25</fullName>
    </submittedName>
</protein>
<accession>A0A0A7V4U7</accession>
<sequence length="284" mass="33474">MHGIGVDSQSIIVSFENEIFTSFSNLSLCKSLLRYSNVIAQKIIKTKIVPIMYLLRCEYDDLEKFNWTVLIDPDSLSLWLDVVCLRDRGYKICLINQPCKSNVESLTELNFNLDLKSKCICSEANELKSSDITTLFETNEFYSVENLKSATLDKCNDQYHTTLDQFLYYQLPYYIVQHLNNLKLISLFDIRDYWDMLLKTEIERKYWLFRLKMIEMFDEQKVNAESKRISAHNKELAKKIIDNVLCNVIYLHKIDNIDKLYYNLNFNSLLKSSVGLVEILLQWN</sequence>
<evidence type="ECO:0000313" key="1">
    <source>
        <dbReference type="EMBL" id="AJA91665.1"/>
    </source>
</evidence>
<organismHost>
    <name type="scientific">Adoxophyes</name>
    <dbReference type="NCBI Taxonomy" id="85584"/>
</organismHost>
<organism evidence="1">
    <name type="scientific">Adoxophyes orana granulovirus</name>
    <name type="common">AoGV</name>
    <dbReference type="NCBI Taxonomy" id="170617"/>
    <lineage>
        <taxon>Viruses</taxon>
        <taxon>Viruses incertae sedis</taxon>
        <taxon>Naldaviricetes</taxon>
        <taxon>Lefavirales</taxon>
        <taxon>Baculoviridae</taxon>
        <taxon>Betabaculovirus</taxon>
        <taxon>Betabaculovirus adoranae</taxon>
    </lineage>
</organism>
<proteinExistence type="predicted"/>